<accession>A0A545VYW9</accession>
<sequence>MASGSFASGQPPQPSPHQPPPPPPPPPEQQQQQQQPYAMDMGLGYPSAAAAAAAMGEAYRAQGNVFGRLEYQPQAEENRQPQRRRRQQGGGSAPVQAAPQASMGPPANKHQHHMGQFGILAPTPVPLAHAHGSMAPVMGQQQPALHYPPGTQHAGVAGAGVETAAPAGEAHGKLGGKIVIDPPDLQAWREKLFNVDEMIVLTQEQFETYFPHVDNVYSHRSTQKYKRKPFVSHYWDCRMKGRPPGTPKTEDPNKKRRRRSARERDLCDVKIKITEYFPSSEPLQLDGSGGGPEAAAAAAVVAAGYHGQRFWTVQRVNGNGGNGKGDGVAGPHKHTLAKSDEIKKNSVQRHVAAQEREAKRAQPAPRRATGAAAATARKHAREGTGGDIKLYAACYCPFSQRVWIALEAKGVPYQYCEADPHRKPAPPALLEANPKGQVPAIRQGSWACAESAVILEYASSLPASTPRLEDVDSRVPLLPSDGQLRANCRFWINHASSPAPLLISCLLFQINTDLLAAFYALLRNTDLARQADLVARLQSQLDRLAQAADERGPYFLGPALSLVDVHLAPFAVRLRTLLHPRRGWPAAPAPAASRWARWLDALERDPHVKATTSADDLYADTADMLINDKVLVPL</sequence>
<dbReference type="GO" id="GO:0016740">
    <property type="term" value="F:transferase activity"/>
    <property type="evidence" value="ECO:0007669"/>
    <property type="project" value="UniProtKB-KW"/>
</dbReference>
<feature type="region of interest" description="Disordered" evidence="2">
    <location>
        <begin position="1"/>
        <end position="43"/>
    </location>
</feature>
<dbReference type="SFLD" id="SFLDG00358">
    <property type="entry name" value="Main_(cytGST)"/>
    <property type="match status" value="1"/>
</dbReference>
<feature type="region of interest" description="Disordered" evidence="2">
    <location>
        <begin position="237"/>
        <end position="263"/>
    </location>
</feature>
<dbReference type="AlphaFoldDB" id="A0A545VYW9"/>
<dbReference type="InterPro" id="IPR040079">
    <property type="entry name" value="Glutathione_S-Trfase"/>
</dbReference>
<evidence type="ECO:0000313" key="5">
    <source>
        <dbReference type="Proteomes" id="UP000315783"/>
    </source>
</evidence>
<evidence type="ECO:0000259" key="3">
    <source>
        <dbReference type="PROSITE" id="PS50404"/>
    </source>
</evidence>
<dbReference type="SUPFAM" id="SSF47616">
    <property type="entry name" value="GST C-terminal domain-like"/>
    <property type="match status" value="1"/>
</dbReference>
<dbReference type="SFLD" id="SFLDS00019">
    <property type="entry name" value="Glutathione_Transferase_(cytos"/>
    <property type="match status" value="1"/>
</dbReference>
<dbReference type="Gene3D" id="1.20.1050.10">
    <property type="match status" value="1"/>
</dbReference>
<dbReference type="Pfam" id="PF13417">
    <property type="entry name" value="GST_N_3"/>
    <property type="match status" value="1"/>
</dbReference>
<dbReference type="PANTHER" id="PTHR43968:SF6">
    <property type="entry name" value="GLUTATHIONE S-TRANSFERASE OMEGA"/>
    <property type="match status" value="1"/>
</dbReference>
<dbReference type="Proteomes" id="UP000315783">
    <property type="component" value="Unassembled WGS sequence"/>
</dbReference>
<dbReference type="Pfam" id="PF13410">
    <property type="entry name" value="GST_C_2"/>
    <property type="match status" value="1"/>
</dbReference>
<protein>
    <submittedName>
        <fullName evidence="4">Glutathione transferase</fullName>
    </submittedName>
</protein>
<dbReference type="Gene3D" id="3.40.30.10">
    <property type="entry name" value="Glutaredoxin"/>
    <property type="match status" value="1"/>
</dbReference>
<dbReference type="CDD" id="cd00570">
    <property type="entry name" value="GST_N_family"/>
    <property type="match status" value="1"/>
</dbReference>
<organism evidence="4 5">
    <name type="scientific">Cordyceps javanica</name>
    <dbReference type="NCBI Taxonomy" id="43265"/>
    <lineage>
        <taxon>Eukaryota</taxon>
        <taxon>Fungi</taxon>
        <taxon>Dikarya</taxon>
        <taxon>Ascomycota</taxon>
        <taxon>Pezizomycotina</taxon>
        <taxon>Sordariomycetes</taxon>
        <taxon>Hypocreomycetidae</taxon>
        <taxon>Hypocreales</taxon>
        <taxon>Cordycipitaceae</taxon>
        <taxon>Cordyceps</taxon>
    </lineage>
</organism>
<dbReference type="SUPFAM" id="SSF52833">
    <property type="entry name" value="Thioredoxin-like"/>
    <property type="match status" value="1"/>
</dbReference>
<dbReference type="InterPro" id="IPR004045">
    <property type="entry name" value="Glutathione_S-Trfase_N"/>
</dbReference>
<name>A0A545VYW9_9HYPO</name>
<proteinExistence type="inferred from homology"/>
<feature type="compositionally biased region" description="Pro residues" evidence="2">
    <location>
        <begin position="11"/>
        <end position="28"/>
    </location>
</feature>
<dbReference type="InterPro" id="IPR050983">
    <property type="entry name" value="GST_Omega/HSP26"/>
</dbReference>
<dbReference type="OrthoDB" id="4951845at2759"/>
<evidence type="ECO:0000256" key="2">
    <source>
        <dbReference type="SAM" id="MobiDB-lite"/>
    </source>
</evidence>
<dbReference type="PANTHER" id="PTHR43968">
    <property type="match status" value="1"/>
</dbReference>
<feature type="region of interest" description="Disordered" evidence="2">
    <location>
        <begin position="344"/>
        <end position="380"/>
    </location>
</feature>
<gene>
    <name evidence="4" type="ORF">IF1G_05762</name>
</gene>
<evidence type="ECO:0000313" key="4">
    <source>
        <dbReference type="EMBL" id="TQV95933.1"/>
    </source>
</evidence>
<dbReference type="PROSITE" id="PS50404">
    <property type="entry name" value="GST_NTER"/>
    <property type="match status" value="1"/>
</dbReference>
<feature type="region of interest" description="Disordered" evidence="2">
    <location>
        <begin position="73"/>
        <end position="113"/>
    </location>
</feature>
<comment type="caution">
    <text evidence="4">The sequence shown here is derived from an EMBL/GenBank/DDBJ whole genome shotgun (WGS) entry which is preliminary data.</text>
</comment>
<dbReference type="EMBL" id="SPUK01000007">
    <property type="protein sequence ID" value="TQV95933.1"/>
    <property type="molecule type" value="Genomic_DNA"/>
</dbReference>
<keyword evidence="5" id="KW-1185">Reference proteome</keyword>
<dbReference type="InterPro" id="IPR036249">
    <property type="entry name" value="Thioredoxin-like_sf"/>
</dbReference>
<dbReference type="InterPro" id="IPR036282">
    <property type="entry name" value="Glutathione-S-Trfase_C_sf"/>
</dbReference>
<keyword evidence="4" id="KW-0808">Transferase</keyword>
<feature type="compositionally biased region" description="Low complexity" evidence="2">
    <location>
        <begin position="361"/>
        <end position="375"/>
    </location>
</feature>
<comment type="similarity">
    <text evidence="1">Belongs to the GST superfamily.</text>
</comment>
<evidence type="ECO:0000256" key="1">
    <source>
        <dbReference type="ARBA" id="ARBA00007409"/>
    </source>
</evidence>
<dbReference type="GO" id="GO:0005737">
    <property type="term" value="C:cytoplasm"/>
    <property type="evidence" value="ECO:0007669"/>
    <property type="project" value="TreeGrafter"/>
</dbReference>
<reference evidence="4 5" key="1">
    <citation type="journal article" date="2019" name="Appl. Microbiol. Biotechnol.">
        <title>Genome sequence of Isaria javanica and comparative genome analysis insights into family S53 peptidase evolution in fungal entomopathogens.</title>
        <authorList>
            <person name="Lin R."/>
            <person name="Zhang X."/>
            <person name="Xin B."/>
            <person name="Zou M."/>
            <person name="Gao Y."/>
            <person name="Qin F."/>
            <person name="Hu Q."/>
            <person name="Xie B."/>
            <person name="Cheng X."/>
        </authorList>
    </citation>
    <scope>NUCLEOTIDE SEQUENCE [LARGE SCALE GENOMIC DNA]</scope>
    <source>
        <strain evidence="4 5">IJ1G</strain>
    </source>
</reference>
<dbReference type="CDD" id="cd00299">
    <property type="entry name" value="GST_C_family"/>
    <property type="match status" value="1"/>
</dbReference>
<dbReference type="STRING" id="43265.A0A545VYW9"/>
<feature type="domain" description="GST N-terminal" evidence="3">
    <location>
        <begin position="386"/>
        <end position="466"/>
    </location>
</feature>